<dbReference type="AlphaFoldDB" id="A0A915I0Z4"/>
<evidence type="ECO:0000313" key="2">
    <source>
        <dbReference type="Proteomes" id="UP000887565"/>
    </source>
</evidence>
<dbReference type="WBParaSite" id="nRc.2.0.1.t07488-RA">
    <property type="protein sequence ID" value="nRc.2.0.1.t07488-RA"/>
    <property type="gene ID" value="nRc.2.0.1.g07488"/>
</dbReference>
<feature type="transmembrane region" description="Helical" evidence="1">
    <location>
        <begin position="12"/>
        <end position="29"/>
    </location>
</feature>
<protein>
    <submittedName>
        <fullName evidence="3">Secreted protein</fullName>
    </submittedName>
</protein>
<keyword evidence="1" id="KW-0472">Membrane</keyword>
<evidence type="ECO:0000313" key="3">
    <source>
        <dbReference type="WBParaSite" id="nRc.2.0.1.t07488-RA"/>
    </source>
</evidence>
<accession>A0A915I0Z4</accession>
<name>A0A915I0Z4_ROMCU</name>
<sequence>MIFIGASPSNVIYFIILLLFLAWPVAFPIREDQRERVNPKDLRINALEKKVIESPQDREKEKEEGQQKKIKVEVDLILDLEEEEEVPIM</sequence>
<dbReference type="Proteomes" id="UP000887565">
    <property type="component" value="Unplaced"/>
</dbReference>
<proteinExistence type="predicted"/>
<keyword evidence="1" id="KW-1133">Transmembrane helix</keyword>
<evidence type="ECO:0000256" key="1">
    <source>
        <dbReference type="SAM" id="Phobius"/>
    </source>
</evidence>
<reference evidence="3" key="1">
    <citation type="submission" date="2022-11" db="UniProtKB">
        <authorList>
            <consortium name="WormBaseParasite"/>
        </authorList>
    </citation>
    <scope>IDENTIFICATION</scope>
</reference>
<keyword evidence="1" id="KW-0812">Transmembrane</keyword>
<keyword evidence="2" id="KW-1185">Reference proteome</keyword>
<organism evidence="2 3">
    <name type="scientific">Romanomermis culicivorax</name>
    <name type="common">Nematode worm</name>
    <dbReference type="NCBI Taxonomy" id="13658"/>
    <lineage>
        <taxon>Eukaryota</taxon>
        <taxon>Metazoa</taxon>
        <taxon>Ecdysozoa</taxon>
        <taxon>Nematoda</taxon>
        <taxon>Enoplea</taxon>
        <taxon>Dorylaimia</taxon>
        <taxon>Mermithida</taxon>
        <taxon>Mermithoidea</taxon>
        <taxon>Mermithidae</taxon>
        <taxon>Romanomermis</taxon>
    </lineage>
</organism>